<dbReference type="PANTHER" id="PTHR30537">
    <property type="entry name" value="HTH-TYPE TRANSCRIPTIONAL REGULATOR"/>
    <property type="match status" value="1"/>
</dbReference>
<dbReference type="Pfam" id="PF00126">
    <property type="entry name" value="HTH_1"/>
    <property type="match status" value="1"/>
</dbReference>
<keyword evidence="2" id="KW-0805">Transcription regulation</keyword>
<dbReference type="AlphaFoldDB" id="A0A1I5EDL5"/>
<dbReference type="Gene3D" id="1.10.10.10">
    <property type="entry name" value="Winged helix-like DNA-binding domain superfamily/Winged helix DNA-binding domain"/>
    <property type="match status" value="1"/>
</dbReference>
<dbReference type="SUPFAM" id="SSF53850">
    <property type="entry name" value="Periplasmic binding protein-like II"/>
    <property type="match status" value="1"/>
</dbReference>
<evidence type="ECO:0000313" key="6">
    <source>
        <dbReference type="EMBL" id="SFO09547.1"/>
    </source>
</evidence>
<evidence type="ECO:0000259" key="5">
    <source>
        <dbReference type="PROSITE" id="PS50931"/>
    </source>
</evidence>
<dbReference type="STRING" id="655353.SAMN04488056_103141"/>
<dbReference type="InterPro" id="IPR036388">
    <property type="entry name" value="WH-like_DNA-bd_sf"/>
</dbReference>
<dbReference type="SUPFAM" id="SSF46785">
    <property type="entry name" value="Winged helix' DNA-binding domain"/>
    <property type="match status" value="1"/>
</dbReference>
<dbReference type="InterPro" id="IPR000847">
    <property type="entry name" value="LysR_HTH_N"/>
</dbReference>
<dbReference type="GO" id="GO:0003700">
    <property type="term" value="F:DNA-binding transcription factor activity"/>
    <property type="evidence" value="ECO:0007669"/>
    <property type="project" value="InterPro"/>
</dbReference>
<name>A0A1I5EDL5_9HYPH</name>
<dbReference type="PROSITE" id="PS50931">
    <property type="entry name" value="HTH_LYSR"/>
    <property type="match status" value="1"/>
</dbReference>
<dbReference type="GO" id="GO:0043565">
    <property type="term" value="F:sequence-specific DNA binding"/>
    <property type="evidence" value="ECO:0007669"/>
    <property type="project" value="TreeGrafter"/>
</dbReference>
<comment type="similarity">
    <text evidence="1">Belongs to the LysR transcriptional regulatory family.</text>
</comment>
<evidence type="ECO:0000256" key="2">
    <source>
        <dbReference type="ARBA" id="ARBA00023015"/>
    </source>
</evidence>
<evidence type="ECO:0000256" key="4">
    <source>
        <dbReference type="ARBA" id="ARBA00023163"/>
    </source>
</evidence>
<dbReference type="Proteomes" id="UP000199236">
    <property type="component" value="Unassembled WGS sequence"/>
</dbReference>
<sequence>MAQLPPLASLLAFEALYHSGSVTGAANRLGRTHSAVSKQLHQLQDHAGTPLFEKHGSGIKLTPQGQKFASIVADGLSDIRKGYDSLRLERTQHKVSIKVSSTFARVWAIPIVARFNRHHPDIEIQITLTIPLNSHSFDGSVDLVLSWDRFVSPEEAHPNGTTLGDVHIGPVLSSSYPHHLEDGHLAFKNRLDRRGSESGWAQWSEMTGLTLSCESQQTFELAGLAYEAAERGMGVALAPKFLIEKELKSGTLIAPAGFYCFKEGLIVRPSSERPQPSQSAMIFLDWLARYGRLGDDGYLVADVLDPLCG</sequence>
<gene>
    <name evidence="6" type="ORF">SAMN04488056_103141</name>
</gene>
<dbReference type="Gene3D" id="3.40.190.10">
    <property type="entry name" value="Periplasmic binding protein-like II"/>
    <property type="match status" value="2"/>
</dbReference>
<keyword evidence="3 6" id="KW-0238">DNA-binding</keyword>
<dbReference type="InterPro" id="IPR058163">
    <property type="entry name" value="LysR-type_TF_proteobact-type"/>
</dbReference>
<dbReference type="EMBL" id="FOVR01000003">
    <property type="protein sequence ID" value="SFO09547.1"/>
    <property type="molecule type" value="Genomic_DNA"/>
</dbReference>
<dbReference type="GO" id="GO:0006351">
    <property type="term" value="P:DNA-templated transcription"/>
    <property type="evidence" value="ECO:0007669"/>
    <property type="project" value="TreeGrafter"/>
</dbReference>
<evidence type="ECO:0000256" key="1">
    <source>
        <dbReference type="ARBA" id="ARBA00009437"/>
    </source>
</evidence>
<evidence type="ECO:0000313" key="7">
    <source>
        <dbReference type="Proteomes" id="UP000199236"/>
    </source>
</evidence>
<reference evidence="6 7" key="1">
    <citation type="submission" date="2016-10" db="EMBL/GenBank/DDBJ databases">
        <authorList>
            <person name="de Groot N.N."/>
        </authorList>
    </citation>
    <scope>NUCLEOTIDE SEQUENCE [LARGE SCALE GENOMIC DNA]</scope>
    <source>
        <strain evidence="6 7">CGMCC 1.9157</strain>
    </source>
</reference>
<proteinExistence type="inferred from homology"/>
<evidence type="ECO:0000256" key="3">
    <source>
        <dbReference type="ARBA" id="ARBA00023125"/>
    </source>
</evidence>
<organism evidence="6 7">
    <name type="scientific">Cohaesibacter marisflavi</name>
    <dbReference type="NCBI Taxonomy" id="655353"/>
    <lineage>
        <taxon>Bacteria</taxon>
        <taxon>Pseudomonadati</taxon>
        <taxon>Pseudomonadota</taxon>
        <taxon>Alphaproteobacteria</taxon>
        <taxon>Hyphomicrobiales</taxon>
        <taxon>Cohaesibacteraceae</taxon>
    </lineage>
</organism>
<feature type="domain" description="HTH lysR-type" evidence="5">
    <location>
        <begin position="5"/>
        <end position="62"/>
    </location>
</feature>
<dbReference type="InterPro" id="IPR036390">
    <property type="entry name" value="WH_DNA-bd_sf"/>
</dbReference>
<keyword evidence="7" id="KW-1185">Reference proteome</keyword>
<dbReference type="Pfam" id="PF03466">
    <property type="entry name" value="LysR_substrate"/>
    <property type="match status" value="1"/>
</dbReference>
<accession>A0A1I5EDL5</accession>
<keyword evidence="4" id="KW-0804">Transcription</keyword>
<dbReference type="InterPro" id="IPR005119">
    <property type="entry name" value="LysR_subst-bd"/>
</dbReference>
<dbReference type="PANTHER" id="PTHR30537:SF74">
    <property type="entry name" value="HTH-TYPE TRANSCRIPTIONAL REGULATOR TRPI"/>
    <property type="match status" value="1"/>
</dbReference>
<protein>
    <submittedName>
        <fullName evidence="6">DNA-binding transcriptional regulator, LysR family</fullName>
    </submittedName>
</protein>